<dbReference type="SUPFAM" id="SSF56954">
    <property type="entry name" value="Outer membrane efflux proteins (OEP)"/>
    <property type="match status" value="1"/>
</dbReference>
<evidence type="ECO:0000256" key="2">
    <source>
        <dbReference type="ARBA" id="ARBA00007613"/>
    </source>
</evidence>
<evidence type="ECO:0000313" key="9">
    <source>
        <dbReference type="EMBL" id="TDE01750.1"/>
    </source>
</evidence>
<dbReference type="AlphaFoldDB" id="A0A4R5CQX9"/>
<keyword evidence="5" id="KW-0812">Transmembrane</keyword>
<dbReference type="EMBL" id="SMFO01000014">
    <property type="protein sequence ID" value="TDE01750.1"/>
    <property type="molecule type" value="Genomic_DNA"/>
</dbReference>
<evidence type="ECO:0000256" key="4">
    <source>
        <dbReference type="ARBA" id="ARBA00022452"/>
    </source>
</evidence>
<evidence type="ECO:0000313" key="10">
    <source>
        <dbReference type="Proteomes" id="UP000294597"/>
    </source>
</evidence>
<gene>
    <name evidence="9" type="ORF">E0F98_14375</name>
</gene>
<dbReference type="RefSeq" id="WP_132112686.1">
    <property type="nucleotide sequence ID" value="NZ_SMFO01000014.1"/>
</dbReference>
<accession>A0A4R5CQX9</accession>
<keyword evidence="4" id="KW-1134">Transmembrane beta strand</keyword>
<name>A0A4R5CQX9_9FLAO</name>
<keyword evidence="10" id="KW-1185">Reference proteome</keyword>
<dbReference type="Pfam" id="PF02321">
    <property type="entry name" value="OEP"/>
    <property type="match status" value="2"/>
</dbReference>
<keyword evidence="6" id="KW-0472">Membrane</keyword>
<dbReference type="PANTHER" id="PTHR30026:SF20">
    <property type="entry name" value="OUTER MEMBRANE PROTEIN TOLC"/>
    <property type="match status" value="1"/>
</dbReference>
<proteinExistence type="inferred from homology"/>
<keyword evidence="3" id="KW-0813">Transport</keyword>
<evidence type="ECO:0000256" key="1">
    <source>
        <dbReference type="ARBA" id="ARBA00004442"/>
    </source>
</evidence>
<comment type="subcellular location">
    <subcellularLocation>
        <location evidence="1">Cell outer membrane</location>
    </subcellularLocation>
</comment>
<comment type="caution">
    <text evidence="9">The sequence shown here is derived from an EMBL/GenBank/DDBJ whole genome shotgun (WGS) entry which is preliminary data.</text>
</comment>
<dbReference type="InterPro" id="IPR003423">
    <property type="entry name" value="OMP_efflux"/>
</dbReference>
<evidence type="ECO:0000256" key="8">
    <source>
        <dbReference type="SAM" id="SignalP"/>
    </source>
</evidence>
<evidence type="ECO:0000256" key="3">
    <source>
        <dbReference type="ARBA" id="ARBA00022448"/>
    </source>
</evidence>
<comment type="similarity">
    <text evidence="2">Belongs to the outer membrane factor (OMF) (TC 1.B.17) family.</text>
</comment>
<dbReference type="InterPro" id="IPR051906">
    <property type="entry name" value="TolC-like"/>
</dbReference>
<organism evidence="9 10">
    <name type="scientific">Flavobacterium hiemivividum</name>
    <dbReference type="NCBI Taxonomy" id="2541734"/>
    <lineage>
        <taxon>Bacteria</taxon>
        <taxon>Pseudomonadati</taxon>
        <taxon>Bacteroidota</taxon>
        <taxon>Flavobacteriia</taxon>
        <taxon>Flavobacteriales</taxon>
        <taxon>Flavobacteriaceae</taxon>
        <taxon>Flavobacterium</taxon>
    </lineage>
</organism>
<dbReference type="GO" id="GO:0015288">
    <property type="term" value="F:porin activity"/>
    <property type="evidence" value="ECO:0007669"/>
    <property type="project" value="TreeGrafter"/>
</dbReference>
<dbReference type="GO" id="GO:0009279">
    <property type="term" value="C:cell outer membrane"/>
    <property type="evidence" value="ECO:0007669"/>
    <property type="project" value="UniProtKB-SubCell"/>
</dbReference>
<dbReference type="GO" id="GO:1990281">
    <property type="term" value="C:efflux pump complex"/>
    <property type="evidence" value="ECO:0007669"/>
    <property type="project" value="TreeGrafter"/>
</dbReference>
<feature type="chain" id="PRO_5020738930" evidence="8">
    <location>
        <begin position="24"/>
        <end position="459"/>
    </location>
</feature>
<keyword evidence="8" id="KW-0732">Signal</keyword>
<feature type="signal peptide" evidence="8">
    <location>
        <begin position="1"/>
        <end position="23"/>
    </location>
</feature>
<dbReference type="PANTHER" id="PTHR30026">
    <property type="entry name" value="OUTER MEMBRANE PROTEIN TOLC"/>
    <property type="match status" value="1"/>
</dbReference>
<sequence>MVKPLLTVTFVWLVMGISFPLYAQQSPETLGTLWKNVEDNYAGIKAKQSSVDAAALNERSVKSNMLPQVKAQAQSTYGTYNGGGGAFFPQAGFFNVSGDASLHGASLSSNSFGSAVADWEVFSFGKLRKENQAARAVTNRKNSEKGAYLLSLKKLLSERYITLLYNKTKLTWNEKTVERLDEIRVITSGLSKAGLKPAADSLLASSAHTQSLAENYKLEGNSGAALIKLKELSGKEVFELNSSLNHFSTPVPYLEHRSGLIESSHPILTTLKHQADFFTSKSAVEKSAALPSVHFLGGLSYKGTSINNDGYVSGKWEDGFSNNANNFLAGVGITWNISNLLTNSYKSQGLTKEAESVENLHAQYEQAMQADLTAVQVRISQQFKQIEKTSSAVKQASDGYTMYLSRYKSGLIGLNELLQIQQLFEVSENSHLEAAREYWMLVVYEAELTSNFNFLFTNL</sequence>
<dbReference type="Gene3D" id="1.20.1600.10">
    <property type="entry name" value="Outer membrane efflux proteins (OEP)"/>
    <property type="match status" value="1"/>
</dbReference>
<protein>
    <submittedName>
        <fullName evidence="9">TolC family protein</fullName>
    </submittedName>
</protein>
<reference evidence="9 10" key="1">
    <citation type="submission" date="2019-03" db="EMBL/GenBank/DDBJ databases">
        <title>Flavobacterium TSA-D2 sp. nov., isolated from arctic soil.</title>
        <authorList>
            <person name="Chaudhary D.K."/>
        </authorList>
    </citation>
    <scope>NUCLEOTIDE SEQUENCE [LARGE SCALE GENOMIC DNA]</scope>
    <source>
        <strain evidence="9 10">TSA-D2</strain>
    </source>
</reference>
<evidence type="ECO:0000256" key="5">
    <source>
        <dbReference type="ARBA" id="ARBA00022692"/>
    </source>
</evidence>
<evidence type="ECO:0000256" key="6">
    <source>
        <dbReference type="ARBA" id="ARBA00023136"/>
    </source>
</evidence>
<dbReference type="Proteomes" id="UP000294597">
    <property type="component" value="Unassembled WGS sequence"/>
</dbReference>
<evidence type="ECO:0000256" key="7">
    <source>
        <dbReference type="ARBA" id="ARBA00023237"/>
    </source>
</evidence>
<dbReference type="GO" id="GO:0015562">
    <property type="term" value="F:efflux transmembrane transporter activity"/>
    <property type="evidence" value="ECO:0007669"/>
    <property type="project" value="InterPro"/>
</dbReference>
<keyword evidence="7" id="KW-0998">Cell outer membrane</keyword>